<keyword evidence="6" id="KW-1185">Reference proteome</keyword>
<feature type="signal peptide" evidence="3">
    <location>
        <begin position="1"/>
        <end position="22"/>
    </location>
</feature>
<dbReference type="Pfam" id="PF13385">
    <property type="entry name" value="Laminin_G_3"/>
    <property type="match status" value="1"/>
</dbReference>
<feature type="chain" id="PRO_5012296859" evidence="3">
    <location>
        <begin position="23"/>
        <end position="282"/>
    </location>
</feature>
<dbReference type="InParanoid" id="A0A1M6QF61"/>
<feature type="domain" description="LamG-like jellyroll fold" evidence="4">
    <location>
        <begin position="110"/>
        <end position="252"/>
    </location>
</feature>
<gene>
    <name evidence="5" type="ORF">SAMN02745181_3380</name>
</gene>
<evidence type="ECO:0000313" key="5">
    <source>
        <dbReference type="EMBL" id="SHK18836.1"/>
    </source>
</evidence>
<name>A0A1M6QF61_9BACT</name>
<dbReference type="SMART" id="SM00560">
    <property type="entry name" value="LamGL"/>
    <property type="match status" value="1"/>
</dbReference>
<protein>
    <submittedName>
        <fullName evidence="5">PEP-CTERM protein-sorting domain-containing protein</fullName>
    </submittedName>
</protein>
<dbReference type="AlphaFoldDB" id="A0A1M6QF61"/>
<organism evidence="5 6">
    <name type="scientific">Rubritalea squalenifaciens DSM 18772</name>
    <dbReference type="NCBI Taxonomy" id="1123071"/>
    <lineage>
        <taxon>Bacteria</taxon>
        <taxon>Pseudomonadati</taxon>
        <taxon>Verrucomicrobiota</taxon>
        <taxon>Verrucomicrobiia</taxon>
        <taxon>Verrucomicrobiales</taxon>
        <taxon>Rubritaleaceae</taxon>
        <taxon>Rubritalea</taxon>
    </lineage>
</organism>
<dbReference type="NCBIfam" id="TIGR02595">
    <property type="entry name" value="PEP_CTERM"/>
    <property type="match status" value="1"/>
</dbReference>
<evidence type="ECO:0000313" key="6">
    <source>
        <dbReference type="Proteomes" id="UP000184510"/>
    </source>
</evidence>
<dbReference type="InterPro" id="IPR013424">
    <property type="entry name" value="Ice-binding_C"/>
</dbReference>
<dbReference type="InterPro" id="IPR006558">
    <property type="entry name" value="LamG-like"/>
</dbReference>
<dbReference type="RefSeq" id="WP_143184935.1">
    <property type="nucleotide sequence ID" value="NZ_FQYR01000006.1"/>
</dbReference>
<dbReference type="OrthoDB" id="188144at2"/>
<evidence type="ECO:0000256" key="2">
    <source>
        <dbReference type="ARBA" id="ARBA00023157"/>
    </source>
</evidence>
<proteinExistence type="predicted"/>
<dbReference type="Proteomes" id="UP000184510">
    <property type="component" value="Unassembled WGS sequence"/>
</dbReference>
<dbReference type="SUPFAM" id="SSF49899">
    <property type="entry name" value="Concanavalin A-like lectins/glucanases"/>
    <property type="match status" value="1"/>
</dbReference>
<dbReference type="STRING" id="1123071.SAMN02745181_3380"/>
<evidence type="ECO:0000259" key="4">
    <source>
        <dbReference type="SMART" id="SM00560"/>
    </source>
</evidence>
<keyword evidence="2" id="KW-1015">Disulfide bond</keyword>
<reference evidence="5 6" key="1">
    <citation type="submission" date="2016-11" db="EMBL/GenBank/DDBJ databases">
        <authorList>
            <person name="Jaros S."/>
            <person name="Januszkiewicz K."/>
            <person name="Wedrychowicz H."/>
        </authorList>
    </citation>
    <scope>NUCLEOTIDE SEQUENCE [LARGE SCALE GENOMIC DNA]</scope>
    <source>
        <strain evidence="5 6">DSM 18772</strain>
    </source>
</reference>
<dbReference type="InterPro" id="IPR013320">
    <property type="entry name" value="ConA-like_dom_sf"/>
</dbReference>
<dbReference type="Pfam" id="PF07589">
    <property type="entry name" value="PEP-CTERM"/>
    <property type="match status" value="1"/>
</dbReference>
<evidence type="ECO:0000256" key="1">
    <source>
        <dbReference type="ARBA" id="ARBA00022729"/>
    </source>
</evidence>
<dbReference type="EMBL" id="FQYR01000006">
    <property type="protein sequence ID" value="SHK18836.1"/>
    <property type="molecule type" value="Genomic_DNA"/>
</dbReference>
<evidence type="ECO:0000256" key="3">
    <source>
        <dbReference type="SAM" id="SignalP"/>
    </source>
</evidence>
<keyword evidence="1 3" id="KW-0732">Signal</keyword>
<accession>A0A1M6QF61</accession>
<sequence>MKLTPNLLITLAAIGLTHSASAALVAQWEFDEGVPTSSPTNGSYTTYETVSGTNSGTFWGASVRAYDNSAGIGASPQGGGHAYFDATGTGNDPHVIVDTTVQGNLPVGSSSRTIMAWINADASQPHTGNIFSYGTNLTGERASFRLDTTGAIRFEVQGGYTYGGADLRGAGWTHVAVVIDDFNTDTTTDVSEAKLYVNGVEVGSYTSAAQAINTVAGGINTSIGNSSQNYATSGFNGGIDDVRIYDTALTQGEIASIVAVPEPSSTALIGLAGLGFILRRRR</sequence>
<dbReference type="Gene3D" id="2.60.120.200">
    <property type="match status" value="1"/>
</dbReference>